<name>A0ABU3WL59_9NOCA</name>
<gene>
    <name evidence="2" type="ORF">F8M49_01175</name>
</gene>
<feature type="compositionally biased region" description="Basic and acidic residues" evidence="1">
    <location>
        <begin position="67"/>
        <end position="80"/>
    </location>
</feature>
<organism evidence="2 3">
    <name type="scientific">Rhodococcus zopfii</name>
    <dbReference type="NCBI Taxonomy" id="43772"/>
    <lineage>
        <taxon>Bacteria</taxon>
        <taxon>Bacillati</taxon>
        <taxon>Actinomycetota</taxon>
        <taxon>Actinomycetes</taxon>
        <taxon>Mycobacteriales</taxon>
        <taxon>Nocardiaceae</taxon>
        <taxon>Rhodococcus</taxon>
    </lineage>
</organism>
<reference evidence="2 3" key="1">
    <citation type="submission" date="2019-10" db="EMBL/GenBank/DDBJ databases">
        <title>Draft Genome Assembly of Rhodococcus zopfii DSM44189.</title>
        <authorList>
            <person name="Sutton J.M."/>
            <person name="Akob D.M."/>
            <person name="Bushman T.J."/>
        </authorList>
    </citation>
    <scope>NUCLEOTIDE SEQUENCE [LARGE SCALE GENOMIC DNA]</scope>
    <source>
        <strain evidence="2 3">DSM 44189</strain>
    </source>
</reference>
<evidence type="ECO:0000313" key="3">
    <source>
        <dbReference type="Proteomes" id="UP001275440"/>
    </source>
</evidence>
<evidence type="ECO:0008006" key="4">
    <source>
        <dbReference type="Google" id="ProtNLM"/>
    </source>
</evidence>
<accession>A0ABU3WL59</accession>
<evidence type="ECO:0000256" key="1">
    <source>
        <dbReference type="SAM" id="MobiDB-lite"/>
    </source>
</evidence>
<proteinExistence type="predicted"/>
<keyword evidence="3" id="KW-1185">Reference proteome</keyword>
<comment type="caution">
    <text evidence="2">The sequence shown here is derived from an EMBL/GenBank/DDBJ whole genome shotgun (WGS) entry which is preliminary data.</text>
</comment>
<sequence length="80" mass="9126">MNTGSHGRARRFVGRRRNGEWVAVGVIDNVDLVASTTAAQLEKYDKVRRGQINWSNDSYRPLTSADHPQRTLDLDRETSR</sequence>
<protein>
    <recommendedName>
        <fullName evidence="4">Transposase</fullName>
    </recommendedName>
</protein>
<dbReference type="Proteomes" id="UP001275440">
    <property type="component" value="Unassembled WGS sequence"/>
</dbReference>
<feature type="region of interest" description="Disordered" evidence="1">
    <location>
        <begin position="55"/>
        <end position="80"/>
    </location>
</feature>
<evidence type="ECO:0000313" key="2">
    <source>
        <dbReference type="EMBL" id="MDV2474364.1"/>
    </source>
</evidence>
<dbReference type="EMBL" id="WBMO01000001">
    <property type="protein sequence ID" value="MDV2474364.1"/>
    <property type="molecule type" value="Genomic_DNA"/>
</dbReference>